<evidence type="ECO:0000256" key="2">
    <source>
        <dbReference type="ARBA" id="ARBA00006683"/>
    </source>
</evidence>
<evidence type="ECO:0000256" key="6">
    <source>
        <dbReference type="ARBA" id="ARBA00023136"/>
    </source>
</evidence>
<comment type="similarity">
    <text evidence="2">Belongs to the CpsC/CapA family.</text>
</comment>
<feature type="domain" description="GGDEF" evidence="8">
    <location>
        <begin position="233"/>
        <end position="362"/>
    </location>
</feature>
<gene>
    <name evidence="9" type="ORF">ADM99_01960</name>
</gene>
<dbReference type="OrthoDB" id="144677at2"/>
<keyword evidence="5 7" id="KW-1133">Transmembrane helix</keyword>
<evidence type="ECO:0000256" key="4">
    <source>
        <dbReference type="ARBA" id="ARBA00022692"/>
    </source>
</evidence>
<evidence type="ECO:0000256" key="1">
    <source>
        <dbReference type="ARBA" id="ARBA00004651"/>
    </source>
</evidence>
<dbReference type="InterPro" id="IPR000160">
    <property type="entry name" value="GGDEF_dom"/>
</dbReference>
<sequence>MEIKFYLKMLQRRWWVVLITILVALNVALISAYFTKPIYKTSVRFSISPSATEMATGQETLDSLGTLDSRTIVQTFAEFLNSDRIYDETVKSMNLDPASLNDYTRTTVVLPDANILELTMQGYDPKLVALLANNTGLNAITHIKQLYKVYDINVLDPALVPTIPISPKPLQDAGVAALLGLVIGAALAISSEQIRLPLESYRQRASLDPVSMVLNHRYFVSRIDELIASNPSEAVSVGLVRLNNLRDLIDIMPQNVVQQLMRQVAATLLKELRGSDLVGRWNETTFSLLLPSTNETAAQRTMERIRLALDKPVTLENYGETIELDPCVSVSSYHAGDTTADVTERAEALLAPRRAPIEKTPR</sequence>
<organism evidence="9 10">
    <name type="scientific">Leptolinea tardivitalis</name>
    <dbReference type="NCBI Taxonomy" id="229920"/>
    <lineage>
        <taxon>Bacteria</taxon>
        <taxon>Bacillati</taxon>
        <taxon>Chloroflexota</taxon>
        <taxon>Anaerolineae</taxon>
        <taxon>Anaerolineales</taxon>
        <taxon>Anaerolineaceae</taxon>
        <taxon>Leptolinea</taxon>
    </lineage>
</organism>
<dbReference type="Proteomes" id="UP000050430">
    <property type="component" value="Unassembled WGS sequence"/>
</dbReference>
<dbReference type="EMBL" id="LGCK01000004">
    <property type="protein sequence ID" value="KPL74022.1"/>
    <property type="molecule type" value="Genomic_DNA"/>
</dbReference>
<dbReference type="InterPro" id="IPR043128">
    <property type="entry name" value="Rev_trsase/Diguanyl_cyclase"/>
</dbReference>
<keyword evidence="6 7" id="KW-0472">Membrane</keyword>
<dbReference type="AlphaFoldDB" id="A0A0P6XPE2"/>
<evidence type="ECO:0000256" key="5">
    <source>
        <dbReference type="ARBA" id="ARBA00022989"/>
    </source>
</evidence>
<dbReference type="SMART" id="SM00267">
    <property type="entry name" value="GGDEF"/>
    <property type="match status" value="1"/>
</dbReference>
<comment type="subcellular location">
    <subcellularLocation>
        <location evidence="1">Cell membrane</location>
        <topology evidence="1">Multi-pass membrane protein</topology>
    </subcellularLocation>
</comment>
<dbReference type="NCBIfam" id="TIGR00254">
    <property type="entry name" value="GGDEF"/>
    <property type="match status" value="1"/>
</dbReference>
<name>A0A0P6XPE2_9CHLR</name>
<reference evidence="9 10" key="1">
    <citation type="submission" date="2015-07" db="EMBL/GenBank/DDBJ databases">
        <title>Genome sequence of Leptolinea tardivitalis DSM 16556.</title>
        <authorList>
            <person name="Hemp J."/>
            <person name="Ward L.M."/>
            <person name="Pace L.A."/>
            <person name="Fischer W.W."/>
        </authorList>
    </citation>
    <scope>NUCLEOTIDE SEQUENCE [LARGE SCALE GENOMIC DNA]</scope>
    <source>
        <strain evidence="9 10">YMTK-2</strain>
    </source>
</reference>
<dbReference type="PANTHER" id="PTHR32309">
    <property type="entry name" value="TYROSINE-PROTEIN KINASE"/>
    <property type="match status" value="1"/>
</dbReference>
<accession>A0A0P6XPE2</accession>
<dbReference type="STRING" id="229920.ADM99_01960"/>
<evidence type="ECO:0000313" key="10">
    <source>
        <dbReference type="Proteomes" id="UP000050430"/>
    </source>
</evidence>
<dbReference type="GO" id="GO:0005886">
    <property type="term" value="C:plasma membrane"/>
    <property type="evidence" value="ECO:0007669"/>
    <property type="project" value="UniProtKB-SubCell"/>
</dbReference>
<dbReference type="GO" id="GO:0004713">
    <property type="term" value="F:protein tyrosine kinase activity"/>
    <property type="evidence" value="ECO:0007669"/>
    <property type="project" value="TreeGrafter"/>
</dbReference>
<evidence type="ECO:0000256" key="7">
    <source>
        <dbReference type="SAM" id="Phobius"/>
    </source>
</evidence>
<dbReference type="Pfam" id="PF00990">
    <property type="entry name" value="GGDEF"/>
    <property type="match status" value="1"/>
</dbReference>
<keyword evidence="3" id="KW-1003">Cell membrane</keyword>
<comment type="caution">
    <text evidence="9">The sequence shown here is derived from an EMBL/GenBank/DDBJ whole genome shotgun (WGS) entry which is preliminary data.</text>
</comment>
<dbReference type="InterPro" id="IPR029787">
    <property type="entry name" value="Nucleotide_cyclase"/>
</dbReference>
<evidence type="ECO:0000256" key="3">
    <source>
        <dbReference type="ARBA" id="ARBA00022475"/>
    </source>
</evidence>
<dbReference type="SUPFAM" id="SSF55073">
    <property type="entry name" value="Nucleotide cyclase"/>
    <property type="match status" value="1"/>
</dbReference>
<dbReference type="PROSITE" id="PS50887">
    <property type="entry name" value="GGDEF"/>
    <property type="match status" value="1"/>
</dbReference>
<feature type="transmembrane region" description="Helical" evidence="7">
    <location>
        <begin position="14"/>
        <end position="34"/>
    </location>
</feature>
<dbReference type="PANTHER" id="PTHR32309:SF13">
    <property type="entry name" value="FERRIC ENTEROBACTIN TRANSPORT PROTEIN FEPE"/>
    <property type="match status" value="1"/>
</dbReference>
<dbReference type="InterPro" id="IPR003856">
    <property type="entry name" value="LPS_length_determ_N"/>
</dbReference>
<dbReference type="InterPro" id="IPR050445">
    <property type="entry name" value="Bact_polysacc_biosynth/exp"/>
</dbReference>
<evidence type="ECO:0000313" key="9">
    <source>
        <dbReference type="EMBL" id="KPL74022.1"/>
    </source>
</evidence>
<evidence type="ECO:0000259" key="8">
    <source>
        <dbReference type="PROSITE" id="PS50887"/>
    </source>
</evidence>
<protein>
    <recommendedName>
        <fullName evidence="8">GGDEF domain-containing protein</fullName>
    </recommendedName>
</protein>
<keyword evidence="10" id="KW-1185">Reference proteome</keyword>
<keyword evidence="4 7" id="KW-0812">Transmembrane</keyword>
<dbReference type="Pfam" id="PF02706">
    <property type="entry name" value="Wzz"/>
    <property type="match status" value="1"/>
</dbReference>
<dbReference type="RefSeq" id="WP_062422991.1">
    <property type="nucleotide sequence ID" value="NZ_BBYA01000012.1"/>
</dbReference>
<dbReference type="Gene3D" id="3.30.70.270">
    <property type="match status" value="1"/>
</dbReference>
<proteinExistence type="inferred from homology"/>